<dbReference type="InterPro" id="IPR011044">
    <property type="entry name" value="Quino_amine_DH_bsu"/>
</dbReference>
<proteinExistence type="predicted"/>
<feature type="domain" description="Secretion system C-terminal sorting" evidence="2">
    <location>
        <begin position="786"/>
        <end position="858"/>
    </location>
</feature>
<dbReference type="EMBL" id="BMGY01000004">
    <property type="protein sequence ID" value="GGH80556.1"/>
    <property type="molecule type" value="Genomic_DNA"/>
</dbReference>
<keyword evidence="4" id="KW-1185">Reference proteome</keyword>
<dbReference type="Pfam" id="PF17164">
    <property type="entry name" value="DUF5122"/>
    <property type="match status" value="12"/>
</dbReference>
<protein>
    <recommendedName>
        <fullName evidence="2">Secretion system C-terminal sorting domain-containing protein</fullName>
    </recommendedName>
</protein>
<gene>
    <name evidence="3" type="ORF">GCM10011495_05950</name>
</gene>
<sequence>MKHTFTLFFTALILLLFGGFAHLQAQTLDPTFQATVLKTVSPVSRQNTPRVVVVQPDGKVLAAGSFDFANGTLAGKIQRLNADGTTDANFTTGAGANGFIAALALQSDGKILIGGGFAAYNGTPVMNVARLNANGTLDPSFVPVGITSARQITSLALQSDGKILVGSVASLGGIANPGITRLNSNGTADATFNVGSGATATGLVIVWSVLVQDDGKILVGGLFSAFNGQSAANLVRLNPTGSLDGSFAPGTGPDLAVRALGQQTDGKILIGGAFATFDGQPAVRLARLLATGGLDPTFTTATGANQQVLSLLVQANGSVVVGGQFTQYSGQVRNGVARVLSTGALDAGFATGTGTGTAKLVASLAQTAAGQVLVAGDFSQYDGNPKTGLVRLTAAGANDPAFAFTAEERGFIGFAAPLSNGQLLVSGSFTEFNGGAAPGLSSTVRRLNANGSLDPSYTTTAGSVYGAQPDGTFYSLISTAVSGGQQFSIQRILPSGLVDNSFTSLTFGAPATVPGTSPGAAPFQNLTVQPDGRVLVYGNFAAYGSVARNGIARLNANGTIDTQFNPPAGMGPRVVINALVQPTGKIVIRYSESGPGSQPGFLLARLNADGTPDNTFSVGTGAGPNDFYTMLMQPDGKLLLSSNPLLSTLTTFNGQATPFGAVRLGVNGAIDNTFNGLSANYAFRLVQPDGRILAFAGSGRGSNALVRLNTDGSLDNAFATVSIPLAIFIGDDVASNIVLQPADSKIIVFGSFRTVAGQVRLGLARLTNPNVGLATRAAAAALPLEVYPNPTSQRLTVVLPAAASPLQATLLDLTGRPVRRWTLPAHQPQANLDLSTVAAGVYMLRIPGAAGVYQQKVAVTH</sequence>
<reference evidence="4" key="1">
    <citation type="journal article" date="2019" name="Int. J. Syst. Evol. Microbiol.">
        <title>The Global Catalogue of Microorganisms (GCM) 10K type strain sequencing project: providing services to taxonomists for standard genome sequencing and annotation.</title>
        <authorList>
            <consortium name="The Broad Institute Genomics Platform"/>
            <consortium name="The Broad Institute Genome Sequencing Center for Infectious Disease"/>
            <person name="Wu L."/>
            <person name="Ma J."/>
        </authorList>
    </citation>
    <scope>NUCLEOTIDE SEQUENCE [LARGE SCALE GENOMIC DNA]</scope>
    <source>
        <strain evidence="4">CGMCC 1.14966</strain>
    </source>
</reference>
<organism evidence="3 4">
    <name type="scientific">Hymenobacter frigidus</name>
    <dbReference type="NCBI Taxonomy" id="1524095"/>
    <lineage>
        <taxon>Bacteria</taxon>
        <taxon>Pseudomonadati</taxon>
        <taxon>Bacteroidota</taxon>
        <taxon>Cytophagia</taxon>
        <taxon>Cytophagales</taxon>
        <taxon>Hymenobacteraceae</taxon>
        <taxon>Hymenobacter</taxon>
    </lineage>
</organism>
<dbReference type="InterPro" id="IPR026444">
    <property type="entry name" value="Secre_tail"/>
</dbReference>
<evidence type="ECO:0000313" key="3">
    <source>
        <dbReference type="EMBL" id="GGH80556.1"/>
    </source>
</evidence>
<name>A0ABQ1ZXQ0_9BACT</name>
<keyword evidence="1" id="KW-0732">Signal</keyword>
<dbReference type="Proteomes" id="UP000637774">
    <property type="component" value="Unassembled WGS sequence"/>
</dbReference>
<feature type="signal peptide" evidence="1">
    <location>
        <begin position="1"/>
        <end position="25"/>
    </location>
</feature>
<dbReference type="Gene3D" id="2.80.10.50">
    <property type="match status" value="6"/>
</dbReference>
<dbReference type="SUPFAM" id="SSF63829">
    <property type="entry name" value="Calcium-dependent phosphotriesterase"/>
    <property type="match status" value="1"/>
</dbReference>
<dbReference type="RefSeq" id="WP_188560536.1">
    <property type="nucleotide sequence ID" value="NZ_BMGY01000004.1"/>
</dbReference>
<dbReference type="NCBIfam" id="TIGR04183">
    <property type="entry name" value="Por_Secre_tail"/>
    <property type="match status" value="1"/>
</dbReference>
<dbReference type="InterPro" id="IPR013431">
    <property type="entry name" value="Delta_60_rpt"/>
</dbReference>
<dbReference type="Pfam" id="PF18962">
    <property type="entry name" value="Por_Secre_tail"/>
    <property type="match status" value="1"/>
</dbReference>
<evidence type="ECO:0000313" key="4">
    <source>
        <dbReference type="Proteomes" id="UP000637774"/>
    </source>
</evidence>
<comment type="caution">
    <text evidence="3">The sequence shown here is derived from an EMBL/GenBank/DDBJ whole genome shotgun (WGS) entry which is preliminary data.</text>
</comment>
<evidence type="ECO:0000259" key="2">
    <source>
        <dbReference type="Pfam" id="PF18962"/>
    </source>
</evidence>
<evidence type="ECO:0000256" key="1">
    <source>
        <dbReference type="SAM" id="SignalP"/>
    </source>
</evidence>
<dbReference type="NCBIfam" id="TIGR02608">
    <property type="entry name" value="delta_60_rpt"/>
    <property type="match status" value="11"/>
</dbReference>
<dbReference type="SUPFAM" id="SSF50969">
    <property type="entry name" value="YVTN repeat-like/Quinoprotein amine dehydrogenase"/>
    <property type="match status" value="1"/>
</dbReference>
<feature type="chain" id="PRO_5046890753" description="Secretion system C-terminal sorting domain-containing protein" evidence="1">
    <location>
        <begin position="26"/>
        <end position="861"/>
    </location>
</feature>
<accession>A0ABQ1ZXQ0</accession>